<dbReference type="EMBL" id="GHKJ01000245">
    <property type="protein sequence ID" value="MOY45275.1"/>
    <property type="molecule type" value="Transcribed_RNA"/>
</dbReference>
<dbReference type="SUPFAM" id="SSF50998">
    <property type="entry name" value="Quinoprotein alcohol dehydrogenase-like"/>
    <property type="match status" value="1"/>
</dbReference>
<dbReference type="InterPro" id="IPR011047">
    <property type="entry name" value="Quinoprotein_ADH-like_sf"/>
</dbReference>
<dbReference type="Pfam" id="PF12937">
    <property type="entry name" value="F-box-like"/>
    <property type="match status" value="1"/>
</dbReference>
<dbReference type="PROSITE" id="PS50181">
    <property type="entry name" value="FBOX"/>
    <property type="match status" value="1"/>
</dbReference>
<reference evidence="2" key="1">
    <citation type="submission" date="2019-04" db="EMBL/GenBank/DDBJ databases">
        <title>Analysis of the testis transcriptome of the Chagas disease vector Rhodnius prolixus.</title>
        <authorList>
            <person name="Cesar J."/>
            <person name="Ribeiro J.M."/>
            <person name="Pereira M.H."/>
            <person name="Araujo R.N."/>
            <person name="Gontijo N.F."/>
            <person name="Pessoa G."/>
            <person name="Sant'Anna M.V."/>
            <person name="Sorgine M.H."/>
            <person name="Majerowicz D."/>
            <person name="Carvalho A.B."/>
            <person name="Braz G."/>
            <person name="Mesquita R."/>
            <person name="Lagerblad P.O."/>
            <person name="Koerich L.B."/>
        </authorList>
    </citation>
    <scope>NUCLEOTIDE SEQUENCE</scope>
</reference>
<proteinExistence type="predicted"/>
<accession>A0A4P6D6N9</accession>
<organism evidence="2">
    <name type="scientific">Rhodnius prolixus</name>
    <name type="common">Triatomid bug</name>
    <dbReference type="NCBI Taxonomy" id="13249"/>
    <lineage>
        <taxon>Eukaryota</taxon>
        <taxon>Metazoa</taxon>
        <taxon>Ecdysozoa</taxon>
        <taxon>Arthropoda</taxon>
        <taxon>Hexapoda</taxon>
        <taxon>Insecta</taxon>
        <taxon>Pterygota</taxon>
        <taxon>Neoptera</taxon>
        <taxon>Paraneoptera</taxon>
        <taxon>Hemiptera</taxon>
        <taxon>Heteroptera</taxon>
        <taxon>Panheteroptera</taxon>
        <taxon>Cimicomorpha</taxon>
        <taxon>Reduviidae</taxon>
        <taxon>Triatominae</taxon>
        <taxon>Rhodnius</taxon>
    </lineage>
</organism>
<dbReference type="InterPro" id="IPR036047">
    <property type="entry name" value="F-box-like_dom_sf"/>
</dbReference>
<evidence type="ECO:0000259" key="1">
    <source>
        <dbReference type="PROSITE" id="PS50181"/>
    </source>
</evidence>
<protein>
    <recommendedName>
        <fullName evidence="1">F-box domain-containing protein</fullName>
    </recommendedName>
</protein>
<dbReference type="SMART" id="SM00256">
    <property type="entry name" value="FBOX"/>
    <property type="match status" value="1"/>
</dbReference>
<dbReference type="GeneID" id="141456924"/>
<dbReference type="AlphaFoldDB" id="A0A4P6D6N9"/>
<dbReference type="RefSeq" id="XP_073989437.1">
    <property type="nucleotide sequence ID" value="XM_074133336.1"/>
</dbReference>
<name>A0A4P6D6N9_RHOPR</name>
<dbReference type="SUPFAM" id="SSF81383">
    <property type="entry name" value="F-box domain"/>
    <property type="match status" value="1"/>
</dbReference>
<dbReference type="InterPro" id="IPR001810">
    <property type="entry name" value="F-box_dom"/>
</dbReference>
<sequence>MDLSLLPQEIFEEVALYLNISEILSCCLVGIGWRNAVNNNRVWNHLCLKKFDIQMNNSALITNRNYVEPSFVVPENDCNRLSDICIWRIRFMQEVHISKNWRRGRYVSEKVTKINVGEILESEGNMIIVPNNERRFFTSMNVEDDYIVKQTVPYSLNNMLASFFKLCNDKIVLVQCTLLQVFTRSENNDFDLKYRFLFNKTNEESLNIPTSSDLTEWYESTVGLYPCDITVCCDHDGKYFVGVIQEGDLNNARLHIWDLSVGIKCREQILPRVNESVTDIHFTLHNSKVFLFITVIQNERNCSRIYCLNLKTFTYTNLFIRFDYNLPLVLVRSPYLLTSDTTGHNISLWSCTDGVLVYKMFFSKYYLNLMTLQFASSFLLICGNSSCLDMVRVFNIKTLKTVYELFTNFRIISLMLIRAELMLIRGALEFGVWDITTGTKLHTINEISFCRHVIWTNYNCSKVALETESNELYLFRFW</sequence>
<feature type="domain" description="F-box" evidence="1">
    <location>
        <begin position="1"/>
        <end position="46"/>
    </location>
</feature>
<evidence type="ECO:0000313" key="2">
    <source>
        <dbReference type="EMBL" id="MOY45275.1"/>
    </source>
</evidence>
<dbReference type="Gene3D" id="1.20.1280.50">
    <property type="match status" value="1"/>
</dbReference>